<name>A0A383AQ46_9ZZZZ</name>
<dbReference type="Gene3D" id="3.40.50.1370">
    <property type="entry name" value="Aspartate/ornithine carbamoyltransferase"/>
    <property type="match status" value="2"/>
</dbReference>
<dbReference type="PANTHER" id="PTHR45753:SF6">
    <property type="entry name" value="ASPARTATE CARBAMOYLTRANSFERASE"/>
    <property type="match status" value="1"/>
</dbReference>
<dbReference type="PANTHER" id="PTHR45753">
    <property type="entry name" value="ORNITHINE CARBAMOYLTRANSFERASE, MITOCHONDRIAL"/>
    <property type="match status" value="1"/>
</dbReference>
<feature type="domain" description="Aspartate/ornithine carbamoyltransferase Asp/Orn-binding" evidence="2">
    <location>
        <begin position="41"/>
        <end position="184"/>
    </location>
</feature>
<reference evidence="3" key="1">
    <citation type="submission" date="2018-05" db="EMBL/GenBank/DDBJ databases">
        <authorList>
            <person name="Lanie J.A."/>
            <person name="Ng W.-L."/>
            <person name="Kazmierczak K.M."/>
            <person name="Andrzejewski T.M."/>
            <person name="Davidsen T.M."/>
            <person name="Wayne K.J."/>
            <person name="Tettelin H."/>
            <person name="Glass J.I."/>
            <person name="Rusch D."/>
            <person name="Podicherti R."/>
            <person name="Tsui H.-C.T."/>
            <person name="Winkler M.E."/>
        </authorList>
    </citation>
    <scope>NUCLEOTIDE SEQUENCE</scope>
</reference>
<dbReference type="InterPro" id="IPR006131">
    <property type="entry name" value="Asp_carbamoyltransf_Asp/Orn-bd"/>
</dbReference>
<proteinExistence type="predicted"/>
<dbReference type="AlphaFoldDB" id="A0A383AQ46"/>
<dbReference type="GO" id="GO:0016597">
    <property type="term" value="F:amino acid binding"/>
    <property type="evidence" value="ECO:0007669"/>
    <property type="project" value="InterPro"/>
</dbReference>
<dbReference type="InterPro" id="IPR036901">
    <property type="entry name" value="Asp/Orn_carbamoylTrfase_sf"/>
</dbReference>
<protein>
    <recommendedName>
        <fullName evidence="2">Aspartate/ornithine carbamoyltransferase Asp/Orn-binding domain-containing protein</fullName>
    </recommendedName>
</protein>
<sequence>MSEAASSGLIPVVSGGGVYDHPTQALADLYTLYLERGAIDGSHVAIVGRVEHRNINAWILGLSLFKDITISVFSLSGAINPEILSLCVERGIKFREVNSMDEIKNADVVYLNAPRTEAHANLLKSRGIPAININQEFMDSLDDRAIVMNPIQRSGDFTIEVVDDRLAFYRQSENALIVRMAVLTDILT</sequence>
<keyword evidence="1" id="KW-0808">Transferase</keyword>
<dbReference type="GO" id="GO:0006520">
    <property type="term" value="P:amino acid metabolic process"/>
    <property type="evidence" value="ECO:0007669"/>
    <property type="project" value="InterPro"/>
</dbReference>
<organism evidence="3">
    <name type="scientific">marine metagenome</name>
    <dbReference type="NCBI Taxonomy" id="408172"/>
    <lineage>
        <taxon>unclassified sequences</taxon>
        <taxon>metagenomes</taxon>
        <taxon>ecological metagenomes</taxon>
    </lineage>
</organism>
<evidence type="ECO:0000256" key="1">
    <source>
        <dbReference type="ARBA" id="ARBA00022679"/>
    </source>
</evidence>
<gene>
    <name evidence="3" type="ORF">METZ01_LOCUS462179</name>
</gene>
<dbReference type="Pfam" id="PF00185">
    <property type="entry name" value="OTCace"/>
    <property type="match status" value="1"/>
</dbReference>
<evidence type="ECO:0000259" key="2">
    <source>
        <dbReference type="Pfam" id="PF00185"/>
    </source>
</evidence>
<dbReference type="SUPFAM" id="SSF53671">
    <property type="entry name" value="Aspartate/ornithine carbamoyltransferase"/>
    <property type="match status" value="1"/>
</dbReference>
<dbReference type="EMBL" id="UINC01193619">
    <property type="protein sequence ID" value="SVE09325.1"/>
    <property type="molecule type" value="Genomic_DNA"/>
</dbReference>
<dbReference type="PRINTS" id="PR00101">
    <property type="entry name" value="ATCASE"/>
</dbReference>
<accession>A0A383AQ46</accession>
<dbReference type="GO" id="GO:0016743">
    <property type="term" value="F:carboxyl- or carbamoyltransferase activity"/>
    <property type="evidence" value="ECO:0007669"/>
    <property type="project" value="InterPro"/>
</dbReference>
<evidence type="ECO:0000313" key="3">
    <source>
        <dbReference type="EMBL" id="SVE09325.1"/>
    </source>
</evidence>